<keyword evidence="4" id="KW-1133">Transmembrane helix</keyword>
<dbReference type="PRINTS" id="PR00721">
    <property type="entry name" value="STOMATIN"/>
</dbReference>
<accession>A0A1H8I660</accession>
<dbReference type="PANTHER" id="PTHR43327:SF10">
    <property type="entry name" value="STOMATIN-LIKE PROTEIN 2, MITOCHONDRIAL"/>
    <property type="match status" value="1"/>
</dbReference>
<dbReference type="InterPro" id="IPR036013">
    <property type="entry name" value="Band_7/SPFH_dom_sf"/>
</dbReference>
<keyword evidence="7" id="KW-0645">Protease</keyword>
<comment type="subcellular location">
    <subcellularLocation>
        <location evidence="1">Membrane</location>
        <topology evidence="1">Single-pass membrane protein</topology>
    </subcellularLocation>
</comment>
<proteinExistence type="inferred from homology"/>
<evidence type="ECO:0000313" key="8">
    <source>
        <dbReference type="Proteomes" id="UP000199512"/>
    </source>
</evidence>
<dbReference type="GO" id="GO:0005886">
    <property type="term" value="C:plasma membrane"/>
    <property type="evidence" value="ECO:0007669"/>
    <property type="project" value="UniProtKB-ARBA"/>
</dbReference>
<evidence type="ECO:0000256" key="2">
    <source>
        <dbReference type="ARBA" id="ARBA00008164"/>
    </source>
</evidence>
<keyword evidence="5" id="KW-0472">Membrane</keyword>
<dbReference type="InterPro" id="IPR001972">
    <property type="entry name" value="Stomatin_HflK_fam"/>
</dbReference>
<dbReference type="CDD" id="cd08829">
    <property type="entry name" value="SPFH_paraslipin"/>
    <property type="match status" value="1"/>
</dbReference>
<dbReference type="InterPro" id="IPR050710">
    <property type="entry name" value="Band7/mec-2_domain"/>
</dbReference>
<dbReference type="PANTHER" id="PTHR43327">
    <property type="entry name" value="STOMATIN-LIKE PROTEIN 2, MITOCHONDRIAL"/>
    <property type="match status" value="1"/>
</dbReference>
<reference evidence="7 8" key="1">
    <citation type="submission" date="2016-10" db="EMBL/GenBank/DDBJ databases">
        <authorList>
            <person name="de Groot N.N."/>
        </authorList>
    </citation>
    <scope>NUCLEOTIDE SEQUENCE [LARGE SCALE GENOMIC DNA]</scope>
    <source>
        <strain evidence="7 8">Calf135</strain>
    </source>
</reference>
<dbReference type="Pfam" id="PF01145">
    <property type="entry name" value="Band_7"/>
    <property type="match status" value="1"/>
</dbReference>
<keyword evidence="3" id="KW-0812">Transmembrane</keyword>
<dbReference type="InterPro" id="IPR018080">
    <property type="entry name" value="Band_7/stomatin-like_CS"/>
</dbReference>
<dbReference type="EMBL" id="FODF01000007">
    <property type="protein sequence ID" value="SEN64123.1"/>
    <property type="molecule type" value="Genomic_DNA"/>
</dbReference>
<protein>
    <submittedName>
        <fullName evidence="7">Regulator of protease activity HflC, stomatin/prohibitin superfamily</fullName>
    </submittedName>
</protein>
<dbReference type="RefSeq" id="WP_091975569.1">
    <property type="nucleotide sequence ID" value="NZ_FODF01000007.1"/>
</dbReference>
<evidence type="ECO:0000313" key="7">
    <source>
        <dbReference type="EMBL" id="SEN64123.1"/>
    </source>
</evidence>
<gene>
    <name evidence="7" type="ORF">SAMN05216454_10758</name>
</gene>
<comment type="similarity">
    <text evidence="2">Belongs to the band 7/mec-2 family.</text>
</comment>
<evidence type="ECO:0000259" key="6">
    <source>
        <dbReference type="SMART" id="SM00244"/>
    </source>
</evidence>
<keyword evidence="8" id="KW-1185">Reference proteome</keyword>
<dbReference type="STRING" id="215200.SAMN05216454_10758"/>
<evidence type="ECO:0000256" key="1">
    <source>
        <dbReference type="ARBA" id="ARBA00004167"/>
    </source>
</evidence>
<dbReference type="PROSITE" id="PS01270">
    <property type="entry name" value="BAND_7"/>
    <property type="match status" value="1"/>
</dbReference>
<evidence type="ECO:0000256" key="4">
    <source>
        <dbReference type="ARBA" id="ARBA00022989"/>
    </source>
</evidence>
<keyword evidence="7" id="KW-0378">Hydrolase</keyword>
<sequence length="355" mass="39892">MIKNILTIIIIICLIVIAVRCIRIVKQARVGIIMRLGKFHKEAKTGIHFLIPFVDSMSYMIDLREVVIDFPPQPVITKDNVTMQIDTVVYYKITAPKSYVFEIANPISAIENLTATTLRNIIGDLDLDETLTSRDLINTKMRTILDEATDIWGIKVNRVELKNIMPPKDIQAAMEKQMRAERERRESILQAEGEKQSKILIAEGEKQSAILRAEAKKEAMIREAEGERESKILEAEGEAAAIRNTYLARAEGEASIILKTQEATSEGILKVFKAMKDSNIDDNILALKSMEALEKLGQSESSKLVLPSDAVNFLGTFKGIKEVMSDDKKLSDKIVEEVKEIRKDTLDGENCDKDI</sequence>
<dbReference type="Proteomes" id="UP000199512">
    <property type="component" value="Unassembled WGS sequence"/>
</dbReference>
<evidence type="ECO:0000256" key="5">
    <source>
        <dbReference type="ARBA" id="ARBA00023136"/>
    </source>
</evidence>
<dbReference type="OrthoDB" id="9809197at2"/>
<evidence type="ECO:0000256" key="3">
    <source>
        <dbReference type="ARBA" id="ARBA00022692"/>
    </source>
</evidence>
<dbReference type="AlphaFoldDB" id="A0A1H8I660"/>
<dbReference type="InterPro" id="IPR001107">
    <property type="entry name" value="Band_7"/>
</dbReference>
<dbReference type="GO" id="GO:0006508">
    <property type="term" value="P:proteolysis"/>
    <property type="evidence" value="ECO:0007669"/>
    <property type="project" value="UniProtKB-KW"/>
</dbReference>
<dbReference type="GO" id="GO:0008233">
    <property type="term" value="F:peptidase activity"/>
    <property type="evidence" value="ECO:0007669"/>
    <property type="project" value="UniProtKB-KW"/>
</dbReference>
<feature type="domain" description="Band 7" evidence="6">
    <location>
        <begin position="20"/>
        <end position="178"/>
    </location>
</feature>
<dbReference type="SMART" id="SM00244">
    <property type="entry name" value="PHB"/>
    <property type="match status" value="1"/>
</dbReference>
<organism evidence="7 8">
    <name type="scientific">Peptostreptococcus russellii</name>
    <dbReference type="NCBI Taxonomy" id="215200"/>
    <lineage>
        <taxon>Bacteria</taxon>
        <taxon>Bacillati</taxon>
        <taxon>Bacillota</taxon>
        <taxon>Clostridia</taxon>
        <taxon>Peptostreptococcales</taxon>
        <taxon>Peptostreptococcaceae</taxon>
        <taxon>Peptostreptococcus</taxon>
    </lineage>
</organism>
<name>A0A1H8I660_9FIRM</name>
<dbReference type="GO" id="GO:0098552">
    <property type="term" value="C:side of membrane"/>
    <property type="evidence" value="ECO:0007669"/>
    <property type="project" value="UniProtKB-ARBA"/>
</dbReference>
<dbReference type="FunFam" id="3.30.479.30:FF:000004">
    <property type="entry name" value="Putative membrane protease family, stomatin"/>
    <property type="match status" value="1"/>
</dbReference>
<dbReference type="SUPFAM" id="SSF117892">
    <property type="entry name" value="Band 7/SPFH domain"/>
    <property type="match status" value="1"/>
</dbReference>
<dbReference type="Gene3D" id="3.30.479.30">
    <property type="entry name" value="Band 7 domain"/>
    <property type="match status" value="1"/>
</dbReference>